<keyword evidence="3" id="KW-1185">Reference proteome</keyword>
<sequence length="87" mass="9750">MPKLLAAFLSFNDPSPPPLNSLARHVPRSLEDGNHLSSHTVPPPNPPLPRPTIHATLERLHRKFERLHRARARDLQAPGRGTRPPLI</sequence>
<dbReference type="AlphaFoldDB" id="A0A0N7LBD0"/>
<dbReference type="Proteomes" id="UP000054845">
    <property type="component" value="Unassembled WGS sequence"/>
</dbReference>
<name>A0A0N7LBD0_9BASI</name>
<protein>
    <submittedName>
        <fullName evidence="2">Uncharacterized protein</fullName>
    </submittedName>
</protein>
<proteinExistence type="predicted"/>
<evidence type="ECO:0000313" key="3">
    <source>
        <dbReference type="Proteomes" id="UP000054845"/>
    </source>
</evidence>
<evidence type="ECO:0000313" key="2">
    <source>
        <dbReference type="EMBL" id="CEH19042.1"/>
    </source>
</evidence>
<reference evidence="3" key="1">
    <citation type="submission" date="2014-09" db="EMBL/GenBank/DDBJ databases">
        <authorList>
            <person name="Sharma Rahul"/>
            <person name="Thines Marco"/>
        </authorList>
    </citation>
    <scope>NUCLEOTIDE SEQUENCE [LARGE SCALE GENOMIC DNA]</scope>
</reference>
<evidence type="ECO:0000256" key="1">
    <source>
        <dbReference type="SAM" id="MobiDB-lite"/>
    </source>
</evidence>
<accession>A0A0N7LBD0</accession>
<organism evidence="2 3">
    <name type="scientific">Ceraceosorus bombacis</name>
    <dbReference type="NCBI Taxonomy" id="401625"/>
    <lineage>
        <taxon>Eukaryota</taxon>
        <taxon>Fungi</taxon>
        <taxon>Dikarya</taxon>
        <taxon>Basidiomycota</taxon>
        <taxon>Ustilaginomycotina</taxon>
        <taxon>Exobasidiomycetes</taxon>
        <taxon>Ceraceosorales</taxon>
        <taxon>Ceraceosoraceae</taxon>
        <taxon>Ceraceosorus</taxon>
    </lineage>
</organism>
<feature type="region of interest" description="Disordered" evidence="1">
    <location>
        <begin position="15"/>
        <end position="51"/>
    </location>
</feature>
<feature type="compositionally biased region" description="Pro residues" evidence="1">
    <location>
        <begin position="41"/>
        <end position="50"/>
    </location>
</feature>
<dbReference type="EMBL" id="CCYA01000276">
    <property type="protein sequence ID" value="CEH19042.1"/>
    <property type="molecule type" value="Genomic_DNA"/>
</dbReference>